<accession>A0ABU9AUA5</accession>
<dbReference type="Gene3D" id="3.40.630.30">
    <property type="match status" value="1"/>
</dbReference>
<dbReference type="CDD" id="cd04301">
    <property type="entry name" value="NAT_SF"/>
    <property type="match status" value="1"/>
</dbReference>
<keyword evidence="2" id="KW-0012">Acyltransferase</keyword>
<dbReference type="InterPro" id="IPR050832">
    <property type="entry name" value="Bact_Acetyltransf"/>
</dbReference>
<evidence type="ECO:0000313" key="4">
    <source>
        <dbReference type="EMBL" id="MEK7951231.1"/>
    </source>
</evidence>
<keyword evidence="5" id="KW-1185">Reference proteome</keyword>
<comment type="caution">
    <text evidence="4">The sequence shown here is derived from an EMBL/GenBank/DDBJ whole genome shotgun (WGS) entry which is preliminary data.</text>
</comment>
<protein>
    <submittedName>
        <fullName evidence="4">GNAT family N-acetyltransferase</fullName>
    </submittedName>
</protein>
<evidence type="ECO:0000259" key="3">
    <source>
        <dbReference type="PROSITE" id="PS51186"/>
    </source>
</evidence>
<proteinExistence type="predicted"/>
<evidence type="ECO:0000256" key="1">
    <source>
        <dbReference type="ARBA" id="ARBA00022679"/>
    </source>
</evidence>
<dbReference type="PANTHER" id="PTHR43877">
    <property type="entry name" value="AMINOALKYLPHOSPHONATE N-ACETYLTRANSFERASE-RELATED-RELATED"/>
    <property type="match status" value="1"/>
</dbReference>
<gene>
    <name evidence="4" type="ORF">WKV53_12010</name>
</gene>
<sequence>MATGAPLIDQVILRSLRDDDSIPEITRLLHAAYAPLAAMGLRYTATHQSDETTLSRLQRGVPFIGELNGEIIATVTLYPTAGENSSCAWYREPGVFYFGQFGVSPRLQGHGLGLRMMEMLEKESVARGGRELALDTAEQAHHLIQWYEKIGYRFIQYADWSTTNYRSVILSKSLVP</sequence>
<dbReference type="InterPro" id="IPR000182">
    <property type="entry name" value="GNAT_dom"/>
</dbReference>
<dbReference type="RefSeq" id="WP_341404833.1">
    <property type="nucleotide sequence ID" value="NZ_JBBUKT010000004.1"/>
</dbReference>
<name>A0ABU9AUA5_9BACT</name>
<evidence type="ECO:0000256" key="2">
    <source>
        <dbReference type="ARBA" id="ARBA00023315"/>
    </source>
</evidence>
<evidence type="ECO:0000313" key="5">
    <source>
        <dbReference type="Proteomes" id="UP001371305"/>
    </source>
</evidence>
<keyword evidence="1" id="KW-0808">Transferase</keyword>
<dbReference type="InterPro" id="IPR016181">
    <property type="entry name" value="Acyl_CoA_acyltransferase"/>
</dbReference>
<dbReference type="PANTHER" id="PTHR43877:SF2">
    <property type="entry name" value="AMINOALKYLPHOSPHONATE N-ACETYLTRANSFERASE-RELATED"/>
    <property type="match status" value="1"/>
</dbReference>
<reference evidence="4 5" key="1">
    <citation type="submission" date="2024-04" db="EMBL/GenBank/DDBJ databases">
        <title>Luteolibacter sp. isolated from soil.</title>
        <authorList>
            <person name="An J."/>
        </authorList>
    </citation>
    <scope>NUCLEOTIDE SEQUENCE [LARGE SCALE GENOMIC DNA]</scope>
    <source>
        <strain evidence="4 5">Y139</strain>
    </source>
</reference>
<dbReference type="PROSITE" id="PS51186">
    <property type="entry name" value="GNAT"/>
    <property type="match status" value="1"/>
</dbReference>
<dbReference type="Pfam" id="PF00583">
    <property type="entry name" value="Acetyltransf_1"/>
    <property type="match status" value="1"/>
</dbReference>
<feature type="domain" description="N-acetyltransferase" evidence="3">
    <location>
        <begin position="11"/>
        <end position="175"/>
    </location>
</feature>
<dbReference type="SUPFAM" id="SSF55729">
    <property type="entry name" value="Acyl-CoA N-acyltransferases (Nat)"/>
    <property type="match status" value="1"/>
</dbReference>
<organism evidence="4 5">
    <name type="scientific">Luteolibacter soli</name>
    <dbReference type="NCBI Taxonomy" id="3135280"/>
    <lineage>
        <taxon>Bacteria</taxon>
        <taxon>Pseudomonadati</taxon>
        <taxon>Verrucomicrobiota</taxon>
        <taxon>Verrucomicrobiia</taxon>
        <taxon>Verrucomicrobiales</taxon>
        <taxon>Verrucomicrobiaceae</taxon>
        <taxon>Luteolibacter</taxon>
    </lineage>
</organism>
<dbReference type="Proteomes" id="UP001371305">
    <property type="component" value="Unassembled WGS sequence"/>
</dbReference>
<dbReference type="EMBL" id="JBBUKT010000004">
    <property type="protein sequence ID" value="MEK7951231.1"/>
    <property type="molecule type" value="Genomic_DNA"/>
</dbReference>